<feature type="domain" description="Hypervirulence associated protein TUDOR" evidence="2">
    <location>
        <begin position="10"/>
        <end position="68"/>
    </location>
</feature>
<dbReference type="EMBL" id="JAVRIE010000002">
    <property type="protein sequence ID" value="MDT0582018.1"/>
    <property type="molecule type" value="Genomic_DNA"/>
</dbReference>
<proteinExistence type="predicted"/>
<reference evidence="3 4" key="1">
    <citation type="submission" date="2023-09" db="EMBL/GenBank/DDBJ databases">
        <authorList>
            <person name="Rey-Velasco X."/>
        </authorList>
    </citation>
    <scope>NUCLEOTIDE SEQUENCE [LARGE SCALE GENOMIC DNA]</scope>
    <source>
        <strain evidence="3 4">W409</strain>
    </source>
</reference>
<dbReference type="Proteomes" id="UP001249020">
    <property type="component" value="Unassembled WGS sequence"/>
</dbReference>
<dbReference type="RefSeq" id="WP_311360809.1">
    <property type="nucleotide sequence ID" value="NZ_JAVRIE010000002.1"/>
</dbReference>
<dbReference type="AlphaFoldDB" id="A0AAW8QXZ0"/>
<dbReference type="InterPro" id="IPR021331">
    <property type="entry name" value="Hva1_TUDOR"/>
</dbReference>
<comment type="caution">
    <text evidence="3">The sequence shown here is derived from an EMBL/GenBank/DDBJ whole genome shotgun (WGS) entry which is preliminary data.</text>
</comment>
<accession>A0AAW8QXZ0</accession>
<feature type="compositionally biased region" description="Basic and acidic residues" evidence="1">
    <location>
        <begin position="57"/>
        <end position="72"/>
    </location>
</feature>
<protein>
    <submittedName>
        <fullName evidence="3">DUF2945 domain-containing protein</fullName>
    </submittedName>
</protein>
<organism evidence="3 4">
    <name type="scientific">Brumicola blandensis</name>
    <dbReference type="NCBI Taxonomy" id="3075611"/>
    <lineage>
        <taxon>Bacteria</taxon>
        <taxon>Pseudomonadati</taxon>
        <taxon>Pseudomonadota</taxon>
        <taxon>Gammaproteobacteria</taxon>
        <taxon>Alteromonadales</taxon>
        <taxon>Alteromonadaceae</taxon>
        <taxon>Brumicola</taxon>
    </lineage>
</organism>
<name>A0AAW8QXZ0_9ALTE</name>
<dbReference type="Pfam" id="PF11160">
    <property type="entry name" value="Hva1_TUDOR"/>
    <property type="match status" value="1"/>
</dbReference>
<evidence type="ECO:0000313" key="4">
    <source>
        <dbReference type="Proteomes" id="UP001249020"/>
    </source>
</evidence>
<evidence type="ECO:0000313" key="3">
    <source>
        <dbReference type="EMBL" id="MDT0582018.1"/>
    </source>
</evidence>
<sequence length="72" mass="8104">MKHFQTNTLVTWDWGNGTAEGYIREKFTDKVSKTLKGSEVTRNASEDDPAYLIEQSDGDKVLKSHSEIKPSS</sequence>
<keyword evidence="4" id="KW-1185">Reference proteome</keyword>
<evidence type="ECO:0000256" key="1">
    <source>
        <dbReference type="SAM" id="MobiDB-lite"/>
    </source>
</evidence>
<feature type="region of interest" description="Disordered" evidence="1">
    <location>
        <begin position="37"/>
        <end position="72"/>
    </location>
</feature>
<evidence type="ECO:0000259" key="2">
    <source>
        <dbReference type="Pfam" id="PF11160"/>
    </source>
</evidence>
<gene>
    <name evidence="3" type="ORF">RM544_05680</name>
</gene>